<keyword evidence="2" id="KW-0479">Metal-binding</keyword>
<dbReference type="OrthoDB" id="431929at2759"/>
<dbReference type="PROSITE" id="PS51039">
    <property type="entry name" value="ZF_AN1"/>
    <property type="match status" value="2"/>
</dbReference>
<keyword evidence="5" id="KW-0346">Stress response</keyword>
<proteinExistence type="predicted"/>
<dbReference type="SUPFAM" id="SSF118310">
    <property type="entry name" value="AN1-like Zinc finger"/>
    <property type="match status" value="2"/>
</dbReference>
<dbReference type="InterPro" id="IPR035896">
    <property type="entry name" value="AN1-like_Znf"/>
</dbReference>
<organism evidence="8 9">
    <name type="scientific">Digitaria exilis</name>
    <dbReference type="NCBI Taxonomy" id="1010633"/>
    <lineage>
        <taxon>Eukaryota</taxon>
        <taxon>Viridiplantae</taxon>
        <taxon>Streptophyta</taxon>
        <taxon>Embryophyta</taxon>
        <taxon>Tracheophyta</taxon>
        <taxon>Spermatophyta</taxon>
        <taxon>Magnoliopsida</taxon>
        <taxon>Liliopsida</taxon>
        <taxon>Poales</taxon>
        <taxon>Poaceae</taxon>
        <taxon>PACMAD clade</taxon>
        <taxon>Panicoideae</taxon>
        <taxon>Panicodae</taxon>
        <taxon>Paniceae</taxon>
        <taxon>Anthephorinae</taxon>
        <taxon>Digitaria</taxon>
    </lineage>
</organism>
<dbReference type="Pfam" id="PF01428">
    <property type="entry name" value="zf-AN1"/>
    <property type="match status" value="2"/>
</dbReference>
<feature type="domain" description="AN1-type" evidence="7">
    <location>
        <begin position="10"/>
        <end position="58"/>
    </location>
</feature>
<dbReference type="PANTHER" id="PTHR14677:SF31">
    <property type="entry name" value="AN1-TYPE DOMAIN-CONTAINING PROTEIN"/>
    <property type="match status" value="1"/>
</dbReference>
<accession>A0A835B552</accession>
<dbReference type="EMBL" id="JACEFO010002027">
    <property type="protein sequence ID" value="KAF8688725.1"/>
    <property type="molecule type" value="Genomic_DNA"/>
</dbReference>
<dbReference type="Gene3D" id="4.10.1110.10">
    <property type="entry name" value="AN1-like Zinc finger"/>
    <property type="match status" value="2"/>
</dbReference>
<gene>
    <name evidence="8" type="ORF">HU200_042202</name>
</gene>
<dbReference type="GO" id="GO:0005737">
    <property type="term" value="C:cytoplasm"/>
    <property type="evidence" value="ECO:0007669"/>
    <property type="project" value="TreeGrafter"/>
</dbReference>
<evidence type="ECO:0000256" key="6">
    <source>
        <dbReference type="PROSITE-ProRule" id="PRU00449"/>
    </source>
</evidence>
<dbReference type="AlphaFoldDB" id="A0A835B552"/>
<evidence type="ECO:0000313" key="8">
    <source>
        <dbReference type="EMBL" id="KAF8688725.1"/>
    </source>
</evidence>
<protein>
    <recommendedName>
        <fullName evidence="7">AN1-type domain-containing protein</fullName>
    </recommendedName>
</protein>
<evidence type="ECO:0000256" key="5">
    <source>
        <dbReference type="ARBA" id="ARBA00023016"/>
    </source>
</evidence>
<sequence length="228" mass="25009">MARRGIELFPDLGVQCDEAGCNQLDFLPFECDGCGKVFCAAHRTYRDHGCAKAADQGRTVVVCPDCGDSIERAPGHASSEREILDAHVRSRRCDPARKQRKPPQYCPVPRCEEVLTLCNTTQCNGCGLNVCIKHRFPADHGCARAAAGAAEAARLEKEGGCRALAVSIRSFKTCLRAVARVPAAINKAVRSQLRVIRKKTSTVPNREKKRRTTCREEAAAFRRPGEIC</sequence>
<keyword evidence="9" id="KW-1185">Reference proteome</keyword>
<dbReference type="InterPro" id="IPR000058">
    <property type="entry name" value="Znf_AN1"/>
</dbReference>
<evidence type="ECO:0000256" key="4">
    <source>
        <dbReference type="ARBA" id="ARBA00022833"/>
    </source>
</evidence>
<evidence type="ECO:0000313" key="9">
    <source>
        <dbReference type="Proteomes" id="UP000636709"/>
    </source>
</evidence>
<feature type="domain" description="AN1-type" evidence="7">
    <location>
        <begin position="100"/>
        <end position="150"/>
    </location>
</feature>
<keyword evidence="4" id="KW-0862">Zinc</keyword>
<evidence type="ECO:0000256" key="1">
    <source>
        <dbReference type="ARBA" id="ARBA00003732"/>
    </source>
</evidence>
<comment type="function">
    <text evidence="1">May be involved in environmental stress response.</text>
</comment>
<dbReference type="Proteomes" id="UP000636709">
    <property type="component" value="Unassembled WGS sequence"/>
</dbReference>
<evidence type="ECO:0000256" key="2">
    <source>
        <dbReference type="ARBA" id="ARBA00022723"/>
    </source>
</evidence>
<comment type="caution">
    <text evidence="8">The sequence shown here is derived from an EMBL/GenBank/DDBJ whole genome shotgun (WGS) entry which is preliminary data.</text>
</comment>
<keyword evidence="3 6" id="KW-0863">Zinc-finger</keyword>
<name>A0A835B552_9POAL</name>
<evidence type="ECO:0000256" key="3">
    <source>
        <dbReference type="ARBA" id="ARBA00022771"/>
    </source>
</evidence>
<dbReference type="GO" id="GO:0008270">
    <property type="term" value="F:zinc ion binding"/>
    <property type="evidence" value="ECO:0007669"/>
    <property type="project" value="UniProtKB-KW"/>
</dbReference>
<reference evidence="8" key="1">
    <citation type="submission" date="2020-07" db="EMBL/GenBank/DDBJ databases">
        <title>Genome sequence and genetic diversity analysis of an under-domesticated orphan crop, white fonio (Digitaria exilis).</title>
        <authorList>
            <person name="Bennetzen J.L."/>
            <person name="Chen S."/>
            <person name="Ma X."/>
            <person name="Wang X."/>
            <person name="Yssel A.E.J."/>
            <person name="Chaluvadi S.R."/>
            <person name="Johnson M."/>
            <person name="Gangashetty P."/>
            <person name="Hamidou F."/>
            <person name="Sanogo M.D."/>
            <person name="Zwaenepoel A."/>
            <person name="Wallace J."/>
            <person name="Van De Peer Y."/>
            <person name="Van Deynze A."/>
        </authorList>
    </citation>
    <scope>NUCLEOTIDE SEQUENCE</scope>
    <source>
        <tissue evidence="8">Leaves</tissue>
    </source>
</reference>
<dbReference type="SMART" id="SM00154">
    <property type="entry name" value="ZnF_AN1"/>
    <property type="match status" value="2"/>
</dbReference>
<dbReference type="PANTHER" id="PTHR14677">
    <property type="entry name" value="ARSENITE INDUCUBLE RNA ASSOCIATED PROTEIN AIP-1-RELATED"/>
    <property type="match status" value="1"/>
</dbReference>
<evidence type="ECO:0000259" key="7">
    <source>
        <dbReference type="PROSITE" id="PS51039"/>
    </source>
</evidence>